<dbReference type="EMBL" id="AP018786">
    <property type="protein sequence ID" value="BBF23563.1"/>
    <property type="molecule type" value="Genomic_DNA"/>
</dbReference>
<dbReference type="InterPro" id="IPR036412">
    <property type="entry name" value="HAD-like_sf"/>
</dbReference>
<evidence type="ECO:0008006" key="3">
    <source>
        <dbReference type="Google" id="ProtNLM"/>
    </source>
</evidence>
<dbReference type="InterPro" id="IPR023214">
    <property type="entry name" value="HAD_sf"/>
</dbReference>
<organism evidence="1 2">
    <name type="scientific">Sutterella megalosphaeroides</name>
    <dbReference type="NCBI Taxonomy" id="2494234"/>
    <lineage>
        <taxon>Bacteria</taxon>
        <taxon>Pseudomonadati</taxon>
        <taxon>Pseudomonadota</taxon>
        <taxon>Betaproteobacteria</taxon>
        <taxon>Burkholderiales</taxon>
        <taxon>Sutterellaceae</taxon>
        <taxon>Sutterella</taxon>
    </lineage>
</organism>
<dbReference type="Proteomes" id="UP000271003">
    <property type="component" value="Chromosome"/>
</dbReference>
<evidence type="ECO:0000313" key="2">
    <source>
        <dbReference type="Proteomes" id="UP000271003"/>
    </source>
</evidence>
<name>A0A2Z6IAJ9_9BURK</name>
<reference evidence="1 2" key="1">
    <citation type="journal article" date="2018" name="Int. J. Syst. Evol. Microbiol.">
        <title>Mesosutterella multiformis gen. nov., sp. nov., a member of the family Sutterellaceae and Sutterella megalosphaeroides sp. nov., isolated from human faeces.</title>
        <authorList>
            <person name="Sakamoto M."/>
            <person name="Ikeyama N."/>
            <person name="Kunihiro T."/>
            <person name="Iino T."/>
            <person name="Yuki M."/>
            <person name="Ohkuma M."/>
        </authorList>
    </citation>
    <scope>NUCLEOTIDE SEQUENCE [LARGE SCALE GENOMIC DNA]</scope>
    <source>
        <strain evidence="1 2">6FBBBH3</strain>
    </source>
</reference>
<accession>A0A2Z6IAJ9</accession>
<proteinExistence type="predicted"/>
<sequence length="122" mass="13638">MLKLSALPKTWIFDVDGTIVIHNGHLSPEGDRLLPGVQEFFQTIPKHDLIVLITAREDKHKESLIKFLSEKQIRFDHLISGAPTGERILVNDSKPSGLLTAFAINKERDASLDLNVVIDESL</sequence>
<protein>
    <recommendedName>
        <fullName evidence="3">FCP1 homology domain-containing protein</fullName>
    </recommendedName>
</protein>
<dbReference type="Gene3D" id="3.40.50.1000">
    <property type="entry name" value="HAD superfamily/HAD-like"/>
    <property type="match status" value="1"/>
</dbReference>
<dbReference type="KEGG" id="sutt:SUTMEG_14540"/>
<dbReference type="AlphaFoldDB" id="A0A2Z6IAJ9"/>
<keyword evidence="2" id="KW-1185">Reference proteome</keyword>
<dbReference type="RefSeq" id="WP_120177157.1">
    <property type="nucleotide sequence ID" value="NZ_AP018786.1"/>
</dbReference>
<dbReference type="OrthoDB" id="5325692at2"/>
<dbReference type="SUPFAM" id="SSF56784">
    <property type="entry name" value="HAD-like"/>
    <property type="match status" value="1"/>
</dbReference>
<gene>
    <name evidence="1" type="ORF">SUTMEG_14540</name>
</gene>
<evidence type="ECO:0000313" key="1">
    <source>
        <dbReference type="EMBL" id="BBF23563.1"/>
    </source>
</evidence>